<protein>
    <submittedName>
        <fullName evidence="7">Fucose permease</fullName>
    </submittedName>
</protein>
<dbReference type="SUPFAM" id="SSF103473">
    <property type="entry name" value="MFS general substrate transporter"/>
    <property type="match status" value="1"/>
</dbReference>
<dbReference type="GO" id="GO:0016020">
    <property type="term" value="C:membrane"/>
    <property type="evidence" value="ECO:0007669"/>
    <property type="project" value="UniProtKB-SubCell"/>
</dbReference>
<dbReference type="InterPro" id="IPR051788">
    <property type="entry name" value="MFS_Transporter"/>
</dbReference>
<feature type="transmembrane region" description="Helical" evidence="6">
    <location>
        <begin position="297"/>
        <end position="320"/>
    </location>
</feature>
<feature type="transmembrane region" description="Helical" evidence="6">
    <location>
        <begin position="99"/>
        <end position="116"/>
    </location>
</feature>
<feature type="transmembrane region" description="Helical" evidence="6">
    <location>
        <begin position="47"/>
        <end position="66"/>
    </location>
</feature>
<keyword evidence="3 6" id="KW-1133">Transmembrane helix</keyword>
<keyword evidence="4 6" id="KW-0472">Membrane</keyword>
<organism evidence="7 8">
    <name type="scientific">Asanoa hainanensis</name>
    <dbReference type="NCBI Taxonomy" id="560556"/>
    <lineage>
        <taxon>Bacteria</taxon>
        <taxon>Bacillati</taxon>
        <taxon>Actinomycetota</taxon>
        <taxon>Actinomycetes</taxon>
        <taxon>Micromonosporales</taxon>
        <taxon>Micromonosporaceae</taxon>
        <taxon>Asanoa</taxon>
    </lineage>
</organism>
<dbReference type="RefSeq" id="WP_218824637.1">
    <property type="nucleotide sequence ID" value="NZ_FZPH01000009.1"/>
</dbReference>
<evidence type="ECO:0000313" key="8">
    <source>
        <dbReference type="Proteomes" id="UP000198362"/>
    </source>
</evidence>
<feature type="transmembrane region" description="Helical" evidence="6">
    <location>
        <begin position="242"/>
        <end position="261"/>
    </location>
</feature>
<evidence type="ECO:0000256" key="1">
    <source>
        <dbReference type="ARBA" id="ARBA00004141"/>
    </source>
</evidence>
<reference evidence="7 8" key="1">
    <citation type="submission" date="2017-06" db="EMBL/GenBank/DDBJ databases">
        <authorList>
            <person name="Kim H.J."/>
            <person name="Triplett B.A."/>
        </authorList>
    </citation>
    <scope>NUCLEOTIDE SEQUENCE [LARGE SCALE GENOMIC DNA]</scope>
    <source>
        <strain evidence="7 8">CGMCC 4.5593</strain>
    </source>
</reference>
<feature type="transmembrane region" description="Helical" evidence="6">
    <location>
        <begin position="136"/>
        <end position="155"/>
    </location>
</feature>
<dbReference type="PANTHER" id="PTHR23514">
    <property type="entry name" value="BYPASS OF STOP CODON PROTEIN 6"/>
    <property type="match status" value="1"/>
</dbReference>
<keyword evidence="8" id="KW-1185">Reference proteome</keyword>
<feature type="region of interest" description="Disordered" evidence="5">
    <location>
        <begin position="386"/>
        <end position="412"/>
    </location>
</feature>
<accession>A0A239NL31</accession>
<dbReference type="EMBL" id="FZPH01000009">
    <property type="protein sequence ID" value="SNT55480.1"/>
    <property type="molecule type" value="Genomic_DNA"/>
</dbReference>
<proteinExistence type="predicted"/>
<dbReference type="Gene3D" id="1.20.1250.20">
    <property type="entry name" value="MFS general substrate transporter like domains"/>
    <property type="match status" value="2"/>
</dbReference>
<dbReference type="InterPro" id="IPR036259">
    <property type="entry name" value="MFS_trans_sf"/>
</dbReference>
<evidence type="ECO:0000256" key="5">
    <source>
        <dbReference type="SAM" id="MobiDB-lite"/>
    </source>
</evidence>
<feature type="transmembrane region" description="Helical" evidence="6">
    <location>
        <begin position="161"/>
        <end position="180"/>
    </location>
</feature>
<keyword evidence="2 6" id="KW-0812">Transmembrane</keyword>
<feature type="transmembrane region" description="Helical" evidence="6">
    <location>
        <begin position="73"/>
        <end position="93"/>
    </location>
</feature>
<dbReference type="Pfam" id="PF07690">
    <property type="entry name" value="MFS_1"/>
    <property type="match status" value="1"/>
</dbReference>
<feature type="transmembrane region" description="Helical" evidence="6">
    <location>
        <begin position="208"/>
        <end position="230"/>
    </location>
</feature>
<evidence type="ECO:0000256" key="4">
    <source>
        <dbReference type="ARBA" id="ARBA00023136"/>
    </source>
</evidence>
<sequence length="412" mass="41640">MTAVRRATSATFIAFGASGLAFASLFARIPQIRDQLHLDPAGLGLTLLSGSAGSVLALILSGPVVARFGSRRVVQVSAVLFAVGLATAAFGALVGVPPVVAGLFVLGVGTGAWDVAMNLQGTTVERHLDRTIMSRLHAGFSVGTVVGALVGAAMVALKVPVAVHLTAIAVLVATVVPGYARRFLPDRAEPGAPAARTGFGAWREPRTILIGLFVLAFTLAEGAGNDWIVIASVDGHQAAPAIGTLAFAAFLTAMTIGRWCGPWLLHRYGKVPVLRALAVTGLAGTALFVFAPVLPLALAGALLWGLGAALGFPVGMSAAAEDPDRAAGRVSVVATIGYCAFLAGPPLLGLLGDQITVLRALMAVAVLFGFAALLTGVSLGGRATATDVPPDGSTDADGHGAETSAPRAVDRA</sequence>
<comment type="subcellular location">
    <subcellularLocation>
        <location evidence="1">Membrane</location>
        <topology evidence="1">Multi-pass membrane protein</topology>
    </subcellularLocation>
</comment>
<name>A0A239NL31_9ACTN</name>
<dbReference type="AlphaFoldDB" id="A0A239NL31"/>
<feature type="transmembrane region" description="Helical" evidence="6">
    <location>
        <begin position="273"/>
        <end position="291"/>
    </location>
</feature>
<evidence type="ECO:0000256" key="6">
    <source>
        <dbReference type="SAM" id="Phobius"/>
    </source>
</evidence>
<dbReference type="Proteomes" id="UP000198362">
    <property type="component" value="Unassembled WGS sequence"/>
</dbReference>
<dbReference type="CDD" id="cd17393">
    <property type="entry name" value="MFS_MosC_like"/>
    <property type="match status" value="1"/>
</dbReference>
<dbReference type="PANTHER" id="PTHR23514:SF13">
    <property type="entry name" value="INNER MEMBRANE PROTEIN YBJJ"/>
    <property type="match status" value="1"/>
</dbReference>
<evidence type="ECO:0000256" key="3">
    <source>
        <dbReference type="ARBA" id="ARBA00022989"/>
    </source>
</evidence>
<gene>
    <name evidence="7" type="ORF">SAMN05421812_109225</name>
</gene>
<dbReference type="GO" id="GO:0022857">
    <property type="term" value="F:transmembrane transporter activity"/>
    <property type="evidence" value="ECO:0007669"/>
    <property type="project" value="InterPro"/>
</dbReference>
<feature type="transmembrane region" description="Helical" evidence="6">
    <location>
        <begin position="357"/>
        <end position="377"/>
    </location>
</feature>
<dbReference type="InterPro" id="IPR011701">
    <property type="entry name" value="MFS"/>
</dbReference>
<feature type="transmembrane region" description="Helical" evidence="6">
    <location>
        <begin position="332"/>
        <end position="351"/>
    </location>
</feature>
<evidence type="ECO:0000256" key="2">
    <source>
        <dbReference type="ARBA" id="ARBA00022692"/>
    </source>
</evidence>
<evidence type="ECO:0000313" key="7">
    <source>
        <dbReference type="EMBL" id="SNT55480.1"/>
    </source>
</evidence>